<keyword evidence="2" id="KW-0223">Dioxygenase</keyword>
<dbReference type="Gene3D" id="3.60.130.10">
    <property type="entry name" value="Clavaminate synthase-like"/>
    <property type="match status" value="2"/>
</dbReference>
<dbReference type="InterPro" id="IPR042098">
    <property type="entry name" value="TauD-like_sf"/>
</dbReference>
<gene>
    <name evidence="2" type="ORF">EV186_102445</name>
</gene>
<keyword evidence="3" id="KW-1185">Reference proteome</keyword>
<organism evidence="2 3">
    <name type="scientific">Labedaea rhizosphaerae</name>
    <dbReference type="NCBI Taxonomy" id="598644"/>
    <lineage>
        <taxon>Bacteria</taxon>
        <taxon>Bacillati</taxon>
        <taxon>Actinomycetota</taxon>
        <taxon>Actinomycetes</taxon>
        <taxon>Pseudonocardiales</taxon>
        <taxon>Pseudonocardiaceae</taxon>
        <taxon>Labedaea</taxon>
    </lineage>
</organism>
<sequence length="268" mass="29004">MATSISTPLIAPSGEFDSTFVTAAKSELANSGLVRIAHFPSTAHAFVGFLAAFGDPLPYYGDDAGTHPDHPAIWRVRYEPQAAERGEIHAMAGPLEPHSSQSLRWPRPPFFSMLMVSSGWQDRPEGYNGETLVVRWSDAVQLMRSDPAGAAAVRNLFTDVPFPDGIHRSIAYRLTNAADADDVGIRIKSGLLDHLRSTAARHPATSALKRLSEAAAQVATRVTLRSGDLLLLDNNRWGHGRESVIGYEIDVGGAVKLNPRELWSATVG</sequence>
<dbReference type="AlphaFoldDB" id="A0A4R6SG11"/>
<comment type="caution">
    <text evidence="2">The sequence shown here is derived from an EMBL/GenBank/DDBJ whole genome shotgun (WGS) entry which is preliminary data.</text>
</comment>
<dbReference type="GO" id="GO:0051213">
    <property type="term" value="F:dioxygenase activity"/>
    <property type="evidence" value="ECO:0007669"/>
    <property type="project" value="UniProtKB-KW"/>
</dbReference>
<evidence type="ECO:0000256" key="1">
    <source>
        <dbReference type="ARBA" id="ARBA00023002"/>
    </source>
</evidence>
<dbReference type="EMBL" id="SNXZ01000002">
    <property type="protein sequence ID" value="TDQ00584.1"/>
    <property type="molecule type" value="Genomic_DNA"/>
</dbReference>
<protein>
    <submittedName>
        <fullName evidence="2">TfdA family taurine catabolism dioxygenase TauD</fullName>
    </submittedName>
</protein>
<dbReference type="SUPFAM" id="SSF51197">
    <property type="entry name" value="Clavaminate synthase-like"/>
    <property type="match status" value="1"/>
</dbReference>
<name>A0A4R6SG11_LABRH</name>
<dbReference type="Proteomes" id="UP000295444">
    <property type="component" value="Unassembled WGS sequence"/>
</dbReference>
<evidence type="ECO:0000313" key="2">
    <source>
        <dbReference type="EMBL" id="TDQ00584.1"/>
    </source>
</evidence>
<keyword evidence="1" id="KW-0560">Oxidoreductase</keyword>
<dbReference type="OrthoDB" id="9769888at2"/>
<evidence type="ECO:0000313" key="3">
    <source>
        <dbReference type="Proteomes" id="UP000295444"/>
    </source>
</evidence>
<accession>A0A4R6SG11</accession>
<dbReference type="RefSeq" id="WP_133849279.1">
    <property type="nucleotide sequence ID" value="NZ_SNXZ01000002.1"/>
</dbReference>
<reference evidence="2 3" key="1">
    <citation type="submission" date="2019-03" db="EMBL/GenBank/DDBJ databases">
        <title>Genomic Encyclopedia of Type Strains, Phase IV (KMG-IV): sequencing the most valuable type-strain genomes for metagenomic binning, comparative biology and taxonomic classification.</title>
        <authorList>
            <person name="Goeker M."/>
        </authorList>
    </citation>
    <scope>NUCLEOTIDE SEQUENCE [LARGE SCALE GENOMIC DNA]</scope>
    <source>
        <strain evidence="2 3">DSM 45361</strain>
    </source>
</reference>
<proteinExistence type="predicted"/>